<dbReference type="AlphaFoldDB" id="A0A0C9UHX2"/>
<feature type="region of interest" description="Disordered" evidence="1">
    <location>
        <begin position="36"/>
        <end position="131"/>
    </location>
</feature>
<accession>A0A0C9UHX2</accession>
<dbReference type="EMBL" id="KN837457">
    <property type="protein sequence ID" value="KIJ24795.1"/>
    <property type="molecule type" value="Genomic_DNA"/>
</dbReference>
<sequence>MELHDPYEDSHIWSLIIPHRNKFSFGTDEPTSVDLRQASATTFPIPDLVSKLEKAQGSTGDKKGKKRSYSDIEENSPDSESSSADTESDSSERPQKKARASSSDNNHPSVDSNESVEEEMEAPGTDQNTNIPIVISDDEISPVHIATHIAHSTNQYIFHSTSTSGHTEELDGTWSSPPPASTDPWAVEVKSLAAGGI</sequence>
<protein>
    <submittedName>
        <fullName evidence="2">Uncharacterized protein</fullName>
    </submittedName>
</protein>
<reference evidence="2 3" key="1">
    <citation type="submission" date="2014-06" db="EMBL/GenBank/DDBJ databases">
        <title>Evolutionary Origins and Diversification of the Mycorrhizal Mutualists.</title>
        <authorList>
            <consortium name="DOE Joint Genome Institute"/>
            <consortium name="Mycorrhizal Genomics Consortium"/>
            <person name="Kohler A."/>
            <person name="Kuo A."/>
            <person name="Nagy L.G."/>
            <person name="Floudas D."/>
            <person name="Copeland A."/>
            <person name="Barry K.W."/>
            <person name="Cichocki N."/>
            <person name="Veneault-Fourrey C."/>
            <person name="LaButti K."/>
            <person name="Lindquist E.A."/>
            <person name="Lipzen A."/>
            <person name="Lundell T."/>
            <person name="Morin E."/>
            <person name="Murat C."/>
            <person name="Riley R."/>
            <person name="Ohm R."/>
            <person name="Sun H."/>
            <person name="Tunlid A."/>
            <person name="Henrissat B."/>
            <person name="Grigoriev I.V."/>
            <person name="Hibbett D.S."/>
            <person name="Martin F."/>
        </authorList>
    </citation>
    <scope>NUCLEOTIDE SEQUENCE [LARGE SCALE GENOMIC DNA]</scope>
    <source>
        <strain evidence="2 3">SS14</strain>
    </source>
</reference>
<name>A0A0C9UHX2_SPHS4</name>
<organism evidence="2 3">
    <name type="scientific">Sphaerobolus stellatus (strain SS14)</name>
    <dbReference type="NCBI Taxonomy" id="990650"/>
    <lineage>
        <taxon>Eukaryota</taxon>
        <taxon>Fungi</taxon>
        <taxon>Dikarya</taxon>
        <taxon>Basidiomycota</taxon>
        <taxon>Agaricomycotina</taxon>
        <taxon>Agaricomycetes</taxon>
        <taxon>Phallomycetidae</taxon>
        <taxon>Geastrales</taxon>
        <taxon>Sphaerobolaceae</taxon>
        <taxon>Sphaerobolus</taxon>
    </lineage>
</organism>
<feature type="region of interest" description="Disordered" evidence="1">
    <location>
        <begin position="163"/>
        <end position="182"/>
    </location>
</feature>
<evidence type="ECO:0000256" key="1">
    <source>
        <dbReference type="SAM" id="MobiDB-lite"/>
    </source>
</evidence>
<dbReference type="HOGENOM" id="CLU_119671_0_0_1"/>
<keyword evidence="3" id="KW-1185">Reference proteome</keyword>
<feature type="compositionally biased region" description="Polar residues" evidence="1">
    <location>
        <begin position="100"/>
        <end position="113"/>
    </location>
</feature>
<proteinExistence type="predicted"/>
<gene>
    <name evidence="2" type="ORF">M422DRAFT_274352</name>
</gene>
<evidence type="ECO:0000313" key="2">
    <source>
        <dbReference type="EMBL" id="KIJ24795.1"/>
    </source>
</evidence>
<evidence type="ECO:0000313" key="3">
    <source>
        <dbReference type="Proteomes" id="UP000054279"/>
    </source>
</evidence>
<dbReference type="Proteomes" id="UP000054279">
    <property type="component" value="Unassembled WGS sequence"/>
</dbReference>